<evidence type="ECO:0000313" key="3">
    <source>
        <dbReference type="Proteomes" id="UP000326912"/>
    </source>
</evidence>
<organism evidence="2 3">
    <name type="scientific">Dictyobacter vulcani</name>
    <dbReference type="NCBI Taxonomy" id="2607529"/>
    <lineage>
        <taxon>Bacteria</taxon>
        <taxon>Bacillati</taxon>
        <taxon>Chloroflexota</taxon>
        <taxon>Ktedonobacteria</taxon>
        <taxon>Ktedonobacterales</taxon>
        <taxon>Dictyobacteraceae</taxon>
        <taxon>Dictyobacter</taxon>
    </lineage>
</organism>
<name>A0A5J4KR06_9CHLR</name>
<gene>
    <name evidence="2" type="ORF">KDW_30030</name>
</gene>
<dbReference type="PRINTS" id="PR00069">
    <property type="entry name" value="ALDKETRDTASE"/>
</dbReference>
<dbReference type="InterPro" id="IPR020471">
    <property type="entry name" value="AKR"/>
</dbReference>
<dbReference type="SUPFAM" id="SSF51430">
    <property type="entry name" value="NAD(P)-linked oxidoreductase"/>
    <property type="match status" value="1"/>
</dbReference>
<accession>A0A5J4KR06</accession>
<protein>
    <submittedName>
        <fullName evidence="2">Oxidoreductase</fullName>
    </submittedName>
</protein>
<dbReference type="Pfam" id="PF00248">
    <property type="entry name" value="Aldo_ket_red"/>
    <property type="match status" value="1"/>
</dbReference>
<evidence type="ECO:0000259" key="1">
    <source>
        <dbReference type="Pfam" id="PF00248"/>
    </source>
</evidence>
<evidence type="ECO:0000313" key="2">
    <source>
        <dbReference type="EMBL" id="GER88841.1"/>
    </source>
</evidence>
<keyword evidence="3" id="KW-1185">Reference proteome</keyword>
<dbReference type="InterPro" id="IPR053135">
    <property type="entry name" value="AKR2_Oxidoreductase"/>
</dbReference>
<sequence>MTIAKQPFGRTGHMSSRTLFGAAALGSVTQAEADQTLEVLLKYGVNHIDVAASYGDAELRIAPWMAQHRSEFFVATKTGERTAPKAKEELQRSLERMKIDYIDLWQFHNLADPIEWDIALSPGGVLDAAIEAKKQGLIKAIGITGHGLQIAATHRRSLERFDFDSVLLPCNYVTLQNPYYAENFNALVETCKQRNTAVQTIKSIAYKPWMGEKQTHSTWYAPLEDQADIDRAVHWVLGHEGVFLNTVGDIHLLPKVLDAASRFEKQTSNADMEAMIKRLGMQPLFV</sequence>
<dbReference type="EMBL" id="BKZW01000001">
    <property type="protein sequence ID" value="GER88841.1"/>
    <property type="molecule type" value="Genomic_DNA"/>
</dbReference>
<dbReference type="InterPro" id="IPR036812">
    <property type="entry name" value="NAD(P)_OxRdtase_dom_sf"/>
</dbReference>
<dbReference type="RefSeq" id="WP_151756694.1">
    <property type="nucleotide sequence ID" value="NZ_BKZW01000001.1"/>
</dbReference>
<dbReference type="CDD" id="cd19100">
    <property type="entry name" value="AKR_unchar"/>
    <property type="match status" value="1"/>
</dbReference>
<dbReference type="Proteomes" id="UP000326912">
    <property type="component" value="Unassembled WGS sequence"/>
</dbReference>
<dbReference type="Gene3D" id="3.20.20.100">
    <property type="entry name" value="NADP-dependent oxidoreductase domain"/>
    <property type="match status" value="1"/>
</dbReference>
<dbReference type="GO" id="GO:0016491">
    <property type="term" value="F:oxidoreductase activity"/>
    <property type="evidence" value="ECO:0007669"/>
    <property type="project" value="InterPro"/>
</dbReference>
<dbReference type="InterPro" id="IPR023210">
    <property type="entry name" value="NADP_OxRdtase_dom"/>
</dbReference>
<dbReference type="PANTHER" id="PTHR43312:SF1">
    <property type="entry name" value="NADP-DEPENDENT OXIDOREDUCTASE DOMAIN-CONTAINING PROTEIN"/>
    <property type="match status" value="1"/>
</dbReference>
<comment type="caution">
    <text evidence="2">The sequence shown here is derived from an EMBL/GenBank/DDBJ whole genome shotgun (WGS) entry which is preliminary data.</text>
</comment>
<dbReference type="AlphaFoldDB" id="A0A5J4KR06"/>
<feature type="domain" description="NADP-dependent oxidoreductase" evidence="1">
    <location>
        <begin position="20"/>
        <end position="201"/>
    </location>
</feature>
<proteinExistence type="predicted"/>
<dbReference type="PANTHER" id="PTHR43312">
    <property type="entry name" value="D-THREO-ALDOSE 1-DEHYDROGENASE"/>
    <property type="match status" value="1"/>
</dbReference>
<reference evidence="2 3" key="1">
    <citation type="submission" date="2019-10" db="EMBL/GenBank/DDBJ databases">
        <title>Dictyobacter vulcani sp. nov., within the class Ktedonobacteria, isolated from soil of volcanic Mt. Zao.</title>
        <authorList>
            <person name="Zheng Y."/>
            <person name="Wang C.M."/>
            <person name="Sakai Y."/>
            <person name="Abe K."/>
            <person name="Yokota A."/>
            <person name="Yabe S."/>
        </authorList>
    </citation>
    <scope>NUCLEOTIDE SEQUENCE [LARGE SCALE GENOMIC DNA]</scope>
    <source>
        <strain evidence="2 3">W12</strain>
    </source>
</reference>